<keyword evidence="1" id="KW-0812">Transmembrane</keyword>
<protein>
    <submittedName>
        <fullName evidence="2">Uncharacterized protein</fullName>
    </submittedName>
</protein>
<dbReference type="AlphaFoldDB" id="A0A8J6FGR5"/>
<sequence length="111" mass="13242">MPYVQCYLYPSIYFDIFAVLYCYCWFVDFLNFVLERIKCLFYNLPVICRIYWTMKSHNIVIQKMCVYFVTTLCKASESIRYQRLALQNLTIDLQPLAPLLGDGHAEFHICL</sequence>
<keyword evidence="3" id="KW-1185">Reference proteome</keyword>
<dbReference type="Proteomes" id="UP000770717">
    <property type="component" value="Unassembled WGS sequence"/>
</dbReference>
<keyword evidence="1" id="KW-0472">Membrane</keyword>
<evidence type="ECO:0000313" key="3">
    <source>
        <dbReference type="Proteomes" id="UP000770717"/>
    </source>
</evidence>
<keyword evidence="1" id="KW-1133">Transmembrane helix</keyword>
<gene>
    <name evidence="2" type="ORF">GDO78_007268</name>
</gene>
<reference evidence="2" key="1">
    <citation type="thesis" date="2020" institute="ProQuest LLC" country="789 East Eisenhower Parkway, Ann Arbor, MI, USA">
        <title>Comparative Genomics and Chromosome Evolution.</title>
        <authorList>
            <person name="Mudd A.B."/>
        </authorList>
    </citation>
    <scope>NUCLEOTIDE SEQUENCE</scope>
    <source>
        <strain evidence="2">HN-11 Male</strain>
        <tissue evidence="2">Kidney and liver</tissue>
    </source>
</reference>
<name>A0A8J6FGR5_ELECQ</name>
<feature type="transmembrane region" description="Helical" evidence="1">
    <location>
        <begin position="12"/>
        <end position="34"/>
    </location>
</feature>
<evidence type="ECO:0000313" key="2">
    <source>
        <dbReference type="EMBL" id="KAG9487314.1"/>
    </source>
</evidence>
<comment type="caution">
    <text evidence="2">The sequence shown here is derived from an EMBL/GenBank/DDBJ whole genome shotgun (WGS) entry which is preliminary data.</text>
</comment>
<proteinExistence type="predicted"/>
<accession>A0A8J6FGR5</accession>
<dbReference type="EMBL" id="WNTK01000003">
    <property type="protein sequence ID" value="KAG9487314.1"/>
    <property type="molecule type" value="Genomic_DNA"/>
</dbReference>
<evidence type="ECO:0000256" key="1">
    <source>
        <dbReference type="SAM" id="Phobius"/>
    </source>
</evidence>
<organism evidence="2 3">
    <name type="scientific">Eleutherodactylus coqui</name>
    <name type="common">Puerto Rican coqui</name>
    <dbReference type="NCBI Taxonomy" id="57060"/>
    <lineage>
        <taxon>Eukaryota</taxon>
        <taxon>Metazoa</taxon>
        <taxon>Chordata</taxon>
        <taxon>Craniata</taxon>
        <taxon>Vertebrata</taxon>
        <taxon>Euteleostomi</taxon>
        <taxon>Amphibia</taxon>
        <taxon>Batrachia</taxon>
        <taxon>Anura</taxon>
        <taxon>Neobatrachia</taxon>
        <taxon>Hyloidea</taxon>
        <taxon>Eleutherodactylidae</taxon>
        <taxon>Eleutherodactylinae</taxon>
        <taxon>Eleutherodactylus</taxon>
        <taxon>Eleutherodactylus</taxon>
    </lineage>
</organism>